<dbReference type="Proteomes" id="UP000663842">
    <property type="component" value="Unassembled WGS sequence"/>
</dbReference>
<proteinExistence type="predicted"/>
<protein>
    <recommendedName>
        <fullName evidence="1">Reverse transcriptase domain-containing protein</fullName>
    </recommendedName>
</protein>
<dbReference type="AlphaFoldDB" id="A0A815ZJ10"/>
<dbReference type="InterPro" id="IPR000477">
    <property type="entry name" value="RT_dom"/>
</dbReference>
<dbReference type="PROSITE" id="PS50878">
    <property type="entry name" value="RT_POL"/>
    <property type="match status" value="1"/>
</dbReference>
<accession>A0A815ZJ10</accession>
<dbReference type="EMBL" id="CAJNOV010016174">
    <property type="protein sequence ID" value="CAF1585798.1"/>
    <property type="molecule type" value="Genomic_DNA"/>
</dbReference>
<dbReference type="InterPro" id="IPR005135">
    <property type="entry name" value="Endo/exonuclease/phosphatase"/>
</dbReference>
<evidence type="ECO:0000313" key="4">
    <source>
        <dbReference type="EMBL" id="CAF4108433.1"/>
    </source>
</evidence>
<name>A0A815ZJ10_9BILA</name>
<gene>
    <name evidence="2" type="ORF">CJN711_LOCUS33473</name>
    <name evidence="4" type="ORF">UXM345_LOCUS22674</name>
    <name evidence="3" type="ORF">XDN619_LOCUS15755</name>
</gene>
<reference evidence="2" key="1">
    <citation type="submission" date="2021-02" db="EMBL/GenBank/DDBJ databases">
        <authorList>
            <person name="Nowell W R."/>
        </authorList>
    </citation>
    <scope>NUCLEOTIDE SEQUENCE</scope>
</reference>
<evidence type="ECO:0000259" key="1">
    <source>
        <dbReference type="PROSITE" id="PS50878"/>
    </source>
</evidence>
<dbReference type="Pfam" id="PF00078">
    <property type="entry name" value="RVT_1"/>
    <property type="match status" value="1"/>
</dbReference>
<sequence>MTNTNSPQFNKYKFAELTDKLSPYIDDLSDHQKQIGIETLQDCCWTRSLQDLSCLWQQQYYQPEIPLTSLSILHYNIRHFYSNQVNLVEIVNTISPTIISLNELGTVVPTKTIQQLLFSYNVYVKEGTNSHGGVVLAIDKKLKCQPVSIDEPNIVAVRVIIGDQLFIVASIYSPPTESLPLKTMTTLLNESRNLILAGDFNAKHMDWKCPQVNTKGRLLSTWLNKNNLNVLNSGTKTSLRSDTTIDLIISGEIPETSESQCLPYAGSDHLPILTKFFKLNISMNKHFVPRTYWKLYSSILSILHDQLQAEQEILKMKSNNSFPWFLMLEQFLTALKRRLTIWKEVKRKRPSISPSIRMLLQHKHYLQNRYRHSRNEEDRLRLRSWNTLVKHEFQALRQRSWEEFISNVASPNPASFWCTAKKLIKKKSTDFCALTDGNKTHRSTTDIINCLNQHFTERHELPSLNMNNLLEKEADELWKLYSEAEEDDIQLKFNQSDLQFTEQDIRNTIRSLKNKNSSGLDQVSNKMIKLLPVQYHSVLAKAYNNLFRTAFWGKEWKTARTICLNKSDNPAPTTNQLRPISMLPTFSKIYEKLFLLRFQNWSSRMNILPVQQSGARAHQATTSRVNYLLEQLTQSLRYNSFSPVIYIDFLQAFDNLWHQGLLLKLNRLNCPPVYLAWIVNYFVNRTLKIEYNNSQSTPINVRRGAPQGSCLGPIIYIISHHDLPLVFENPSHVHAYVDDIAIVYIPSLHLKYKFQVLEIEERINKDMLKLLHYTNTWHQPLNPKKSEYVVYHNSVQGPKLEILYNGVKIVQKKDFKYLGFYIDAKLSFRTMIDAQFVKLRKSYGILKFIHREFPSFTKLKIKFFNTYIWPHMYMMATIYCILSKTSRERLASFYRRCLRLIHYLFLCPTEDLHHHFQLPSLEKRYKKCLLNRMKNIQLYEPSFIECALQHKHIYNVVHEHYRIKPHLKYMPTGRPSKKLTYFLSNESRTYFDHLLEFVLD</sequence>
<dbReference type="GO" id="GO:0003824">
    <property type="term" value="F:catalytic activity"/>
    <property type="evidence" value="ECO:0007669"/>
    <property type="project" value="InterPro"/>
</dbReference>
<dbReference type="Proteomes" id="UP000663887">
    <property type="component" value="Unassembled WGS sequence"/>
</dbReference>
<feature type="domain" description="Reverse transcriptase" evidence="1">
    <location>
        <begin position="545"/>
        <end position="822"/>
    </location>
</feature>
<dbReference type="EMBL" id="CAJNRG010006463">
    <property type="protein sequence ID" value="CAF2086416.1"/>
    <property type="molecule type" value="Genomic_DNA"/>
</dbReference>
<dbReference type="PANTHER" id="PTHR36688">
    <property type="entry name" value="ENDO/EXONUCLEASE/PHOSPHATASE DOMAIN-CONTAINING PROTEIN"/>
    <property type="match status" value="1"/>
</dbReference>
<dbReference type="Proteomes" id="UP000663855">
    <property type="component" value="Unassembled WGS sequence"/>
</dbReference>
<dbReference type="SUPFAM" id="SSF56219">
    <property type="entry name" value="DNase I-like"/>
    <property type="match status" value="1"/>
</dbReference>
<dbReference type="Gene3D" id="3.60.10.10">
    <property type="entry name" value="Endonuclease/exonuclease/phosphatase"/>
    <property type="match status" value="1"/>
</dbReference>
<evidence type="ECO:0000313" key="3">
    <source>
        <dbReference type="EMBL" id="CAF2086416.1"/>
    </source>
</evidence>
<evidence type="ECO:0000313" key="5">
    <source>
        <dbReference type="Proteomes" id="UP000663855"/>
    </source>
</evidence>
<comment type="caution">
    <text evidence="2">The sequence shown here is derived from an EMBL/GenBank/DDBJ whole genome shotgun (WGS) entry which is preliminary data.</text>
</comment>
<dbReference type="EMBL" id="CAJOBF010003776">
    <property type="protein sequence ID" value="CAF4108433.1"/>
    <property type="molecule type" value="Genomic_DNA"/>
</dbReference>
<dbReference type="InterPro" id="IPR052560">
    <property type="entry name" value="RdDP_mobile_element"/>
</dbReference>
<dbReference type="PANTHER" id="PTHR36688:SF2">
    <property type="entry name" value="ENDONUCLEASE_EXONUCLEASE_PHOSPHATASE DOMAIN-CONTAINING PROTEIN"/>
    <property type="match status" value="1"/>
</dbReference>
<evidence type="ECO:0000313" key="2">
    <source>
        <dbReference type="EMBL" id="CAF1585798.1"/>
    </source>
</evidence>
<dbReference type="Pfam" id="PF14529">
    <property type="entry name" value="Exo_endo_phos_2"/>
    <property type="match status" value="1"/>
</dbReference>
<organism evidence="2 5">
    <name type="scientific">Rotaria magnacalcarata</name>
    <dbReference type="NCBI Taxonomy" id="392030"/>
    <lineage>
        <taxon>Eukaryota</taxon>
        <taxon>Metazoa</taxon>
        <taxon>Spiralia</taxon>
        <taxon>Gnathifera</taxon>
        <taxon>Rotifera</taxon>
        <taxon>Eurotatoria</taxon>
        <taxon>Bdelloidea</taxon>
        <taxon>Philodinida</taxon>
        <taxon>Philodinidae</taxon>
        <taxon>Rotaria</taxon>
    </lineage>
</organism>
<dbReference type="InterPro" id="IPR036691">
    <property type="entry name" value="Endo/exonu/phosph_ase_sf"/>
</dbReference>